<accession>A0ACC0JU69</accession>
<reference evidence="1 2" key="1">
    <citation type="journal article" date="2022" name="Genome Biol. Evol.">
        <title>The Spruce Budworm Genome: Reconstructing the Evolutionary History of Antifreeze Proteins.</title>
        <authorList>
            <person name="Beliveau C."/>
            <person name="Gagne P."/>
            <person name="Picq S."/>
            <person name="Vernygora O."/>
            <person name="Keeling C.I."/>
            <person name="Pinkney K."/>
            <person name="Doucet D."/>
            <person name="Wen F."/>
            <person name="Johnston J.S."/>
            <person name="Maaroufi H."/>
            <person name="Boyle B."/>
            <person name="Laroche J."/>
            <person name="Dewar K."/>
            <person name="Juretic N."/>
            <person name="Blackburn G."/>
            <person name="Nisole A."/>
            <person name="Brunet B."/>
            <person name="Brandao M."/>
            <person name="Lumley L."/>
            <person name="Duan J."/>
            <person name="Quan G."/>
            <person name="Lucarotti C.J."/>
            <person name="Roe A.D."/>
            <person name="Sperling F.A.H."/>
            <person name="Levesque R.C."/>
            <person name="Cusson M."/>
        </authorList>
    </citation>
    <scope>NUCLEOTIDE SEQUENCE [LARGE SCALE GENOMIC DNA]</scope>
    <source>
        <strain evidence="1">Glfc:IPQL:Cfum</strain>
    </source>
</reference>
<keyword evidence="2" id="KW-1185">Reference proteome</keyword>
<organism evidence="1 2">
    <name type="scientific">Choristoneura fumiferana</name>
    <name type="common">Spruce budworm moth</name>
    <name type="synonym">Archips fumiferana</name>
    <dbReference type="NCBI Taxonomy" id="7141"/>
    <lineage>
        <taxon>Eukaryota</taxon>
        <taxon>Metazoa</taxon>
        <taxon>Ecdysozoa</taxon>
        <taxon>Arthropoda</taxon>
        <taxon>Hexapoda</taxon>
        <taxon>Insecta</taxon>
        <taxon>Pterygota</taxon>
        <taxon>Neoptera</taxon>
        <taxon>Endopterygota</taxon>
        <taxon>Lepidoptera</taxon>
        <taxon>Glossata</taxon>
        <taxon>Ditrysia</taxon>
        <taxon>Tortricoidea</taxon>
        <taxon>Tortricidae</taxon>
        <taxon>Tortricinae</taxon>
        <taxon>Choristoneura</taxon>
    </lineage>
</organism>
<dbReference type="EMBL" id="CM046103">
    <property type="protein sequence ID" value="KAI8427717.1"/>
    <property type="molecule type" value="Genomic_DNA"/>
</dbReference>
<evidence type="ECO:0000313" key="2">
    <source>
        <dbReference type="Proteomes" id="UP001064048"/>
    </source>
</evidence>
<protein>
    <submittedName>
        <fullName evidence="1">Uncharacterized protein</fullName>
    </submittedName>
</protein>
<dbReference type="Proteomes" id="UP001064048">
    <property type="component" value="Chromosome 3"/>
</dbReference>
<proteinExistence type="predicted"/>
<sequence>MLNGFKMFRRSFSQYRCLRSQSKNPFKRTWGILAEEFPIMLGLNKKPQHYPEHADVVIIGGGFIGSSVAYWLKTKASHGLSVVVIEKDLTYAAVQKNITLGSLTQHFSLPENIYLSQHSAEFLRNSKEYLGPNVDLKYTPSGHLLLACEEHAEKLEQNVGIQREFGIRNELLSPKEIKSKFPWINTEDIKLGCVGYESEGSFDSWALLRGLVQKSIDMGTTYIQADVTGFELEQQRDVLMEGVKPGSFQRINKVLYRTPDNEEYAIKFAACILAAGHESSQVAQLAKIGNGEGLLTIPLPIEKRECNVYSIENSAKSTGLNTPLMMDTSGVWLKKGGLGSDLLCGAIPVLSPSATGLTAEDHVEQIIKPSLVNRIPQFQKAKVTSIASETNDYCHYDDSGILGPHSYHNNLYIAAGFGKQGCQHASGIGRAIAELIIDGQYTQPRIDPIQLLNCLSVLLSPNGGIKSRDEVQRLANLMTKFSKKLVSKCIYIQILKCTETELLGLFMGSGGWRLVHMWLTESIVAKNWPLVRELLELLLLCPVDIEHLKTNNCPKLVKELSKDGNQFAIRALASKLVEQWLKTVKGEHVVPVQSTDIPQIIIDAQKEITSESSVKHEVPDFENVDQSFNEHDTKSDLIQPEISSDHLIQKEDCNGIEDEPKEELDKEPDTLPVLKITLKDGKQILSQVDETDNKVSDKSKDKHKSKSKEKSHDNSSSKSSSSKHSSKSLSSNDKHKSSKSDSSHRHSSKESSRDKSKHSSHSSKSKSDSSRRSSSDKSSSSSNKSKEDRSNKSSSDKSRSKDKIKDEKKKETSETSAEKSGPPSIHKLGKIPKLSDVKKEKPSISIEVRKPDEPKPKTVKTFNSKFRKHGLEEEVKPPPSRASLLNKKPLPTLPPTVSIPKRPSPVHNEPPPEKKPKVEPVEKPGAIKLIPPKPKRCQSCQSKISSSVYNYLSNYINSAMLLLESDMFMDALNASATNKKEPKKRKRRTSGSKDGNTTNDGSPPHTPNSISSPTSESKSVPPKFYQDTLDTEEEKEKTNDRLSDSNENKENSSDKELDESIDMSEPPPHTLTINGLKAMLLLESDIRYLLTIVSRNMQRWFFAEDRSRPKSRVPKKMSFKAPEPEPELTYQDWTFTVSVPDVNARETVVIVGSIYELGEWDYTKAVPLENHPGTDLWSKTLTIPNTCEIYYRYAICAISDENKDDIVVRYWETNIKPRVIPETMLHPVTDIFGKYNDRVGVTRGWLTSQTLLQFKFVKNPLKLKTRLTGRVMSIKVTPVSLCFGAEGQIEDSVSTDTTEVEAPAGVSVEASTLDDNASVCHLHVQEQFGKEYKPNDILIINVMASQPRSLAYLIDFYCYSSRASMEDPPCHVGYTYVLPNMFKPSEGTLELPVTCNIKHRPLGTVTFHYLIIHPLPEKLCNFEVSYAKYWDPAWTGLEVGHRGLGASFKTKEGNSIRENTIASLKKAAASGADMLEFDVQLSKDMIPVIYHDFYVCISMKRKKEIDFTEMLELPVKDLTLEHLQKLKVYHLVEGRNHETLFNDEDLEEHQPFPTLEMAFKEIDIHVGFNVELKWTMELEDGTFELNNPFDMNTYVDKVLEVVLKNGGDRRIIFSCFNPDICTMVRYKQNKYPVMFLTVGKTEKYQPYRDPRCLSIPAAVQNAISSDILGIVVHTEDLLRDPSQKLKDLGLHAVIYDKLDQYITKEVKESVFLMEARESQRDIMRLAAEEDAPTPASAASEPVSHQSLPRPYLDLAVRHKVEARSTVTSLESLASSIDLTEDKNLKRNRDVISNLDKESQVKEQRNSFRGMFPSGDNKAASTKKTRKNDNE</sequence>
<evidence type="ECO:0000313" key="1">
    <source>
        <dbReference type="EMBL" id="KAI8427717.1"/>
    </source>
</evidence>
<gene>
    <name evidence="1" type="ORF">MSG28_002156</name>
</gene>
<name>A0ACC0JU69_CHOFU</name>
<comment type="caution">
    <text evidence="1">The sequence shown here is derived from an EMBL/GenBank/DDBJ whole genome shotgun (WGS) entry which is preliminary data.</text>
</comment>